<dbReference type="EMBL" id="CALYLK010000135">
    <property type="protein sequence ID" value="CAH8228687.1"/>
    <property type="molecule type" value="Genomic_DNA"/>
</dbReference>
<keyword evidence="1" id="KW-0238">DNA-binding</keyword>
<comment type="caution">
    <text evidence="4">The sequence shown here is derived from an EMBL/GenBank/DDBJ whole genome shotgun (WGS) entry which is preliminary data.</text>
</comment>
<evidence type="ECO:0000256" key="1">
    <source>
        <dbReference type="ARBA" id="ARBA00023125"/>
    </source>
</evidence>
<feature type="coiled-coil region" evidence="2">
    <location>
        <begin position="109"/>
        <end position="171"/>
    </location>
</feature>
<dbReference type="InterPro" id="IPR001387">
    <property type="entry name" value="Cro/C1-type_HTH"/>
</dbReference>
<dbReference type="PANTHER" id="PTHR46558:SF11">
    <property type="entry name" value="HTH-TYPE TRANSCRIPTIONAL REGULATOR XRE"/>
    <property type="match status" value="1"/>
</dbReference>
<name>A0ABN8TVV0_9VIBR</name>
<keyword evidence="2" id="KW-0175">Coiled coil</keyword>
<feature type="domain" description="HTH cro/C1-type" evidence="3">
    <location>
        <begin position="9"/>
        <end position="63"/>
    </location>
</feature>
<keyword evidence="5" id="KW-1185">Reference proteome</keyword>
<evidence type="ECO:0000256" key="2">
    <source>
        <dbReference type="SAM" id="Coils"/>
    </source>
</evidence>
<dbReference type="Proteomes" id="UP001152658">
    <property type="component" value="Unassembled WGS sequence"/>
</dbReference>
<proteinExistence type="predicted"/>
<dbReference type="PANTHER" id="PTHR46558">
    <property type="entry name" value="TRACRIPTIONAL REGULATORY PROTEIN-RELATED-RELATED"/>
    <property type="match status" value="1"/>
</dbReference>
<dbReference type="Gene3D" id="1.10.260.40">
    <property type="entry name" value="lambda repressor-like DNA-binding domains"/>
    <property type="match status" value="1"/>
</dbReference>
<dbReference type="PROSITE" id="PS50943">
    <property type="entry name" value="HTH_CROC1"/>
    <property type="match status" value="1"/>
</dbReference>
<dbReference type="SMART" id="SM00530">
    <property type="entry name" value="HTH_XRE"/>
    <property type="match status" value="1"/>
</dbReference>
<sequence>MIIMLKDVLKHTREAKGLKQAEVAEYVGVTAQTYMKWENGKNEPKAGDIKKLAEILGVSESEICRGKTFSDDTNPLNFMKKTALMKNALDEVTFTSVLFEYIHDKQGFIDRLEHEAFATEEAYRRYEESVRDREIAIAEFEEARKEEEQIAYEMEQKAQELMEEIEYQKDRFDI</sequence>
<accession>A0ABN8TVV0</accession>
<dbReference type="RefSeq" id="WP_168522228.1">
    <property type="nucleotide sequence ID" value="NZ_JAKMYD010000001.1"/>
</dbReference>
<evidence type="ECO:0000313" key="4">
    <source>
        <dbReference type="EMBL" id="CAH8228687.1"/>
    </source>
</evidence>
<evidence type="ECO:0000259" key="3">
    <source>
        <dbReference type="PROSITE" id="PS50943"/>
    </source>
</evidence>
<dbReference type="Pfam" id="PF01381">
    <property type="entry name" value="HTH_3"/>
    <property type="match status" value="1"/>
</dbReference>
<gene>
    <name evidence="4" type="ORF">VAE063_940475</name>
</gene>
<dbReference type="CDD" id="cd00093">
    <property type="entry name" value="HTH_XRE"/>
    <property type="match status" value="1"/>
</dbReference>
<organism evidence="4 5">
    <name type="scientific">Vibrio aestuarianus</name>
    <dbReference type="NCBI Taxonomy" id="28171"/>
    <lineage>
        <taxon>Bacteria</taxon>
        <taxon>Pseudomonadati</taxon>
        <taxon>Pseudomonadota</taxon>
        <taxon>Gammaproteobacteria</taxon>
        <taxon>Vibrionales</taxon>
        <taxon>Vibrionaceae</taxon>
        <taxon>Vibrio</taxon>
    </lineage>
</organism>
<dbReference type="InterPro" id="IPR010982">
    <property type="entry name" value="Lambda_DNA-bd_dom_sf"/>
</dbReference>
<protein>
    <submittedName>
        <fullName evidence="4">HTH cro/C1-type domain-containing protein</fullName>
    </submittedName>
</protein>
<evidence type="ECO:0000313" key="5">
    <source>
        <dbReference type="Proteomes" id="UP001152658"/>
    </source>
</evidence>
<reference evidence="4" key="1">
    <citation type="submission" date="2022-06" db="EMBL/GenBank/DDBJ databases">
        <authorList>
            <person name="Goudenege D."/>
            <person name="Le Roux F."/>
        </authorList>
    </citation>
    <scope>NUCLEOTIDE SEQUENCE</scope>
    <source>
        <strain evidence="4">12-063</strain>
    </source>
</reference>
<dbReference type="SUPFAM" id="SSF47413">
    <property type="entry name" value="lambda repressor-like DNA-binding domains"/>
    <property type="match status" value="1"/>
</dbReference>